<organism evidence="1 2">
    <name type="scientific">Spiroplasma tabanidicola</name>
    <dbReference type="NCBI Taxonomy" id="324079"/>
    <lineage>
        <taxon>Bacteria</taxon>
        <taxon>Bacillati</taxon>
        <taxon>Mycoplasmatota</taxon>
        <taxon>Mollicutes</taxon>
        <taxon>Entomoplasmatales</taxon>
        <taxon>Spiroplasmataceae</taxon>
        <taxon>Spiroplasma</taxon>
    </lineage>
</organism>
<dbReference type="KEGG" id="stab:STABA_v1c03140"/>
<protein>
    <submittedName>
        <fullName evidence="1">Uncharacterized protein</fullName>
    </submittedName>
</protein>
<evidence type="ECO:0000313" key="2">
    <source>
        <dbReference type="Proteomes" id="UP000424468"/>
    </source>
</evidence>
<dbReference type="Proteomes" id="UP000424468">
    <property type="component" value="Chromosome"/>
</dbReference>
<name>A0A6I6C4B8_9MOLU</name>
<reference evidence="1 2" key="1">
    <citation type="submission" date="2019-11" db="EMBL/GenBank/DDBJ databases">
        <title>Complete genome sequence of Spiroplasma tabanidicola TAUS-1 (DSM 22603).</title>
        <authorList>
            <person name="Huang C.-T."/>
            <person name="Lin Y.-C."/>
            <person name="Kuo C.-H."/>
        </authorList>
    </citation>
    <scope>NUCLEOTIDE SEQUENCE [LARGE SCALE GENOMIC DNA]</scope>
    <source>
        <strain evidence="1 2">TAUS-1</strain>
    </source>
</reference>
<keyword evidence="2" id="KW-1185">Reference proteome</keyword>
<proteinExistence type="predicted"/>
<dbReference type="AlphaFoldDB" id="A0A6I6C4B8"/>
<accession>A0A6I6C4B8</accession>
<sequence>MILKINQYFWRVFKIFTNSMFKEFFANFSNLFLQELINFYITNITIKANKNIYLYPNSQLKLDNKSRTNYKDFFLANKHKNVLNNVEFNLLFSANQKSTNFLNSLNEIRFYISYEDWN</sequence>
<dbReference type="EMBL" id="CP046276">
    <property type="protein sequence ID" value="QGS51677.1"/>
    <property type="molecule type" value="Genomic_DNA"/>
</dbReference>
<evidence type="ECO:0000313" key="1">
    <source>
        <dbReference type="EMBL" id="QGS51677.1"/>
    </source>
</evidence>
<gene>
    <name evidence="1" type="ORF">STABA_v1c03140</name>
</gene>